<keyword evidence="4 5" id="KW-0472">Membrane</keyword>
<protein>
    <recommendedName>
        <fullName evidence="6">TMEM205-like domain-containing protein</fullName>
    </recommendedName>
</protein>
<evidence type="ECO:0000256" key="1">
    <source>
        <dbReference type="ARBA" id="ARBA00004370"/>
    </source>
</evidence>
<evidence type="ECO:0000256" key="3">
    <source>
        <dbReference type="ARBA" id="ARBA00022989"/>
    </source>
</evidence>
<accession>A0ABY8TLV1</accession>
<dbReference type="PANTHER" id="PTHR23241">
    <property type="entry name" value="LATE EMBRYOGENESIS ABUNDANT PLANTS LEA-RELATED"/>
    <property type="match status" value="1"/>
</dbReference>
<dbReference type="Proteomes" id="UP001244341">
    <property type="component" value="Chromosome 2b"/>
</dbReference>
<dbReference type="PANTHER" id="PTHR23241:SF102">
    <property type="entry name" value="LD23009P"/>
    <property type="match status" value="1"/>
</dbReference>
<evidence type="ECO:0000256" key="2">
    <source>
        <dbReference type="ARBA" id="ARBA00022692"/>
    </source>
</evidence>
<evidence type="ECO:0000313" key="8">
    <source>
        <dbReference type="Proteomes" id="UP001244341"/>
    </source>
</evidence>
<evidence type="ECO:0000256" key="5">
    <source>
        <dbReference type="SAM" id="Phobius"/>
    </source>
</evidence>
<evidence type="ECO:0000259" key="6">
    <source>
        <dbReference type="Pfam" id="PF13664"/>
    </source>
</evidence>
<feature type="transmembrane region" description="Helical" evidence="5">
    <location>
        <begin position="222"/>
        <end position="243"/>
    </location>
</feature>
<evidence type="ECO:0000313" key="7">
    <source>
        <dbReference type="EMBL" id="WIA09960.1"/>
    </source>
</evidence>
<dbReference type="InterPro" id="IPR025423">
    <property type="entry name" value="TMEM205-like"/>
</dbReference>
<dbReference type="EMBL" id="CP126209">
    <property type="protein sequence ID" value="WIA09960.1"/>
    <property type="molecule type" value="Genomic_DNA"/>
</dbReference>
<sequence>MLSTARLGTTTRALRTSSQGLACRQLPCPVGMAARRNVAASAAAAGAGNDDVQGAMLEPSAVNTPWGRALGVAAAVAATAYSTTVIPNQAANFMHLLAFGIMLGTNVWNTFFVGLTMFKNMPRQMFGRVQSKLFPMFFALTTGANLLLLGSLYLAPAGLAGAPQNAVAALAVSAASNVANWLFIEPKTTGLMFERYAIENKPSKSAADEADIKRLYKQFGMWHGISSLNNLVVLAATVAYGWILAGRLSLLNQSYDTDKALSKRSANAA</sequence>
<reference evidence="7 8" key="1">
    <citation type="submission" date="2023-05" db="EMBL/GenBank/DDBJ databases">
        <title>A 100% complete, gapless, phased diploid assembly of the Scenedesmus obliquus UTEX 3031 genome.</title>
        <authorList>
            <person name="Biondi T.C."/>
            <person name="Hanschen E.R."/>
            <person name="Kwon T."/>
            <person name="Eng W."/>
            <person name="Kruse C.P.S."/>
            <person name="Koehler S.I."/>
            <person name="Kunde Y."/>
            <person name="Gleasner C.D."/>
            <person name="You Mak K.T."/>
            <person name="Polle J."/>
            <person name="Hovde B.T."/>
            <person name="Starkenburg S.R."/>
        </authorList>
    </citation>
    <scope>NUCLEOTIDE SEQUENCE [LARGE SCALE GENOMIC DNA]</scope>
    <source>
        <strain evidence="7 8">DOE0152z</strain>
    </source>
</reference>
<gene>
    <name evidence="7" type="ORF">OEZ85_010172</name>
</gene>
<name>A0ABY8TLV1_TETOB</name>
<evidence type="ECO:0000256" key="4">
    <source>
        <dbReference type="ARBA" id="ARBA00023136"/>
    </source>
</evidence>
<feature type="transmembrane region" description="Helical" evidence="5">
    <location>
        <begin position="93"/>
        <end position="112"/>
    </location>
</feature>
<keyword evidence="3 5" id="KW-1133">Transmembrane helix</keyword>
<keyword evidence="2 5" id="KW-0812">Transmembrane</keyword>
<feature type="domain" description="TMEM205-like" evidence="6">
    <location>
        <begin position="97"/>
        <end position="196"/>
    </location>
</feature>
<organism evidence="7 8">
    <name type="scientific">Tetradesmus obliquus</name>
    <name type="common">Green alga</name>
    <name type="synonym">Acutodesmus obliquus</name>
    <dbReference type="NCBI Taxonomy" id="3088"/>
    <lineage>
        <taxon>Eukaryota</taxon>
        <taxon>Viridiplantae</taxon>
        <taxon>Chlorophyta</taxon>
        <taxon>core chlorophytes</taxon>
        <taxon>Chlorophyceae</taxon>
        <taxon>CS clade</taxon>
        <taxon>Sphaeropleales</taxon>
        <taxon>Scenedesmaceae</taxon>
        <taxon>Tetradesmus</taxon>
    </lineage>
</organism>
<dbReference type="Pfam" id="PF13664">
    <property type="entry name" value="DUF4149"/>
    <property type="match status" value="1"/>
</dbReference>
<proteinExistence type="predicted"/>
<dbReference type="InterPro" id="IPR053009">
    <property type="entry name" value="Xanthocillin_Biosynth-Assoc"/>
</dbReference>
<keyword evidence="8" id="KW-1185">Reference proteome</keyword>
<feature type="transmembrane region" description="Helical" evidence="5">
    <location>
        <begin position="133"/>
        <end position="154"/>
    </location>
</feature>
<comment type="subcellular location">
    <subcellularLocation>
        <location evidence="1">Membrane</location>
    </subcellularLocation>
</comment>